<feature type="region of interest" description="Disordered" evidence="1">
    <location>
        <begin position="85"/>
        <end position="120"/>
    </location>
</feature>
<name>A0ABD1EWN7_HYPHA</name>
<dbReference type="AlphaFoldDB" id="A0ABD1EWN7"/>
<evidence type="ECO:0000256" key="1">
    <source>
        <dbReference type="SAM" id="MobiDB-lite"/>
    </source>
</evidence>
<feature type="compositionally biased region" description="Polar residues" evidence="1">
    <location>
        <begin position="85"/>
        <end position="98"/>
    </location>
</feature>
<comment type="caution">
    <text evidence="2">The sequence shown here is derived from an EMBL/GenBank/DDBJ whole genome shotgun (WGS) entry which is preliminary data.</text>
</comment>
<evidence type="ECO:0000313" key="3">
    <source>
        <dbReference type="Proteomes" id="UP001566132"/>
    </source>
</evidence>
<feature type="compositionally biased region" description="Basic and acidic residues" evidence="1">
    <location>
        <begin position="106"/>
        <end position="120"/>
    </location>
</feature>
<evidence type="ECO:0000313" key="2">
    <source>
        <dbReference type="EMBL" id="KAL1502124.1"/>
    </source>
</evidence>
<keyword evidence="3" id="KW-1185">Reference proteome</keyword>
<organism evidence="2 3">
    <name type="scientific">Hypothenemus hampei</name>
    <name type="common">Coffee berry borer</name>
    <dbReference type="NCBI Taxonomy" id="57062"/>
    <lineage>
        <taxon>Eukaryota</taxon>
        <taxon>Metazoa</taxon>
        <taxon>Ecdysozoa</taxon>
        <taxon>Arthropoda</taxon>
        <taxon>Hexapoda</taxon>
        <taxon>Insecta</taxon>
        <taxon>Pterygota</taxon>
        <taxon>Neoptera</taxon>
        <taxon>Endopterygota</taxon>
        <taxon>Coleoptera</taxon>
        <taxon>Polyphaga</taxon>
        <taxon>Cucujiformia</taxon>
        <taxon>Curculionidae</taxon>
        <taxon>Scolytinae</taxon>
        <taxon>Hypothenemus</taxon>
    </lineage>
</organism>
<sequence>MGAYLKSGTDSGPRLTIKTKRIHYRKRFQFKCFIKCNVSSRTALDTSRDDDNKSGIFLTIWHVNQYLDVIIAICEPKVTNRTGIEQLTEPNPTGQNHMKNPLKSASAKEEESPRGPRKRNYEVGVQKHEAITALGDLLLCGGRPRSGYGPAAAPAAVVGPATVLVKVIFTYLEIIRIFLNDTLFINDTAFILFR</sequence>
<gene>
    <name evidence="2" type="ORF">ABEB36_007316</name>
</gene>
<dbReference type="Proteomes" id="UP001566132">
    <property type="component" value="Unassembled WGS sequence"/>
</dbReference>
<accession>A0ABD1EWN7</accession>
<protein>
    <submittedName>
        <fullName evidence="2">Uncharacterized protein</fullName>
    </submittedName>
</protein>
<proteinExistence type="predicted"/>
<dbReference type="EMBL" id="JBDJPC010000005">
    <property type="protein sequence ID" value="KAL1502124.1"/>
    <property type="molecule type" value="Genomic_DNA"/>
</dbReference>
<reference evidence="2 3" key="1">
    <citation type="submission" date="2024-05" db="EMBL/GenBank/DDBJ databases">
        <title>Genetic variation in Jamaican populations of the coffee berry borer (Hypothenemus hampei).</title>
        <authorList>
            <person name="Errbii M."/>
            <person name="Myrie A."/>
        </authorList>
    </citation>
    <scope>NUCLEOTIDE SEQUENCE [LARGE SCALE GENOMIC DNA]</scope>
    <source>
        <strain evidence="2">JA-Hopewell-2020-01-JO</strain>
        <tissue evidence="2">Whole body</tissue>
    </source>
</reference>